<evidence type="ECO:0000313" key="2">
    <source>
        <dbReference type="EMBL" id="NNG35645.1"/>
    </source>
</evidence>
<keyword evidence="1" id="KW-0812">Transmembrane</keyword>
<proteinExistence type="predicted"/>
<dbReference type="PANTHER" id="PTHR32251">
    <property type="entry name" value="3-OXO-5-ALPHA-STEROID 4-DEHYDROGENASE"/>
    <property type="match status" value="1"/>
</dbReference>
<name>A0A849A532_9ACTN</name>
<organism evidence="2 3">
    <name type="scientific">Nakamurella aerolata</name>
    <dbReference type="NCBI Taxonomy" id="1656892"/>
    <lineage>
        <taxon>Bacteria</taxon>
        <taxon>Bacillati</taxon>
        <taxon>Actinomycetota</taxon>
        <taxon>Actinomycetes</taxon>
        <taxon>Nakamurellales</taxon>
        <taxon>Nakamurellaceae</taxon>
        <taxon>Nakamurella</taxon>
    </lineage>
</organism>
<dbReference type="InterPro" id="IPR010721">
    <property type="entry name" value="UstE-like"/>
</dbReference>
<dbReference type="Pfam" id="PF06966">
    <property type="entry name" value="DUF1295"/>
    <property type="match status" value="1"/>
</dbReference>
<dbReference type="AlphaFoldDB" id="A0A849A532"/>
<keyword evidence="1" id="KW-1133">Transmembrane helix</keyword>
<sequence length="272" mass="29732">MIGAFALSAGVTAAAVIAVMAVAFLIGIRTGKFSVIDVIWGPGFVVVAWVSLLVTSGHGSQLQRWLLVAMVTVWGLRLGGYLLRRNHGLPEDPRYVELLADAGPAAIVRKVQLPQGLVMWWVSLPVQVGMVIGQPLWPLLIAGVLLWMVGLGFESIGDAQLAGFKSDPANNGRVMDRGLWRYTRHPNYFGDACVWWGIWLTTAGHWLGWASITSPLVMTYLLVAKTGKALTERRLQSSKPGYADYVRRTSGFFPLPPRVSAPSPTRAEEGRR</sequence>
<dbReference type="RefSeq" id="WP_171199302.1">
    <property type="nucleotide sequence ID" value="NZ_JABEND010000003.1"/>
</dbReference>
<feature type="transmembrane region" description="Helical" evidence="1">
    <location>
        <begin position="6"/>
        <end position="26"/>
    </location>
</feature>
<gene>
    <name evidence="2" type="ORF">HKD39_07940</name>
</gene>
<comment type="caution">
    <text evidence="2">The sequence shown here is derived from an EMBL/GenBank/DDBJ whole genome shotgun (WGS) entry which is preliminary data.</text>
</comment>
<feature type="transmembrane region" description="Helical" evidence="1">
    <location>
        <begin position="206"/>
        <end position="224"/>
    </location>
</feature>
<evidence type="ECO:0000256" key="1">
    <source>
        <dbReference type="SAM" id="Phobius"/>
    </source>
</evidence>
<keyword evidence="1" id="KW-0472">Membrane</keyword>
<feature type="transmembrane region" description="Helical" evidence="1">
    <location>
        <begin position="136"/>
        <end position="153"/>
    </location>
</feature>
<reference evidence="2 3" key="1">
    <citation type="submission" date="2020-05" db="EMBL/GenBank/DDBJ databases">
        <title>Nakamurella sp. DB0629 isolated from air conditioner.</title>
        <authorList>
            <person name="Kim D.H."/>
            <person name="Kim D.-U."/>
        </authorList>
    </citation>
    <scope>NUCLEOTIDE SEQUENCE [LARGE SCALE GENOMIC DNA]</scope>
    <source>
        <strain evidence="2 3">DB0629</strain>
    </source>
</reference>
<dbReference type="Proteomes" id="UP000562984">
    <property type="component" value="Unassembled WGS sequence"/>
</dbReference>
<keyword evidence="3" id="KW-1185">Reference proteome</keyword>
<accession>A0A849A532</accession>
<dbReference type="PROSITE" id="PS50244">
    <property type="entry name" value="S5A_REDUCTASE"/>
    <property type="match status" value="1"/>
</dbReference>
<protein>
    <submittedName>
        <fullName evidence="2">DUF1295 domain-containing protein</fullName>
    </submittedName>
</protein>
<feature type="transmembrane region" description="Helical" evidence="1">
    <location>
        <begin position="65"/>
        <end position="83"/>
    </location>
</feature>
<evidence type="ECO:0000313" key="3">
    <source>
        <dbReference type="Proteomes" id="UP000562984"/>
    </source>
</evidence>
<dbReference type="Gene3D" id="1.20.120.1630">
    <property type="match status" value="1"/>
</dbReference>
<dbReference type="EMBL" id="JABEND010000003">
    <property type="protein sequence ID" value="NNG35645.1"/>
    <property type="molecule type" value="Genomic_DNA"/>
</dbReference>
<dbReference type="GO" id="GO:0016020">
    <property type="term" value="C:membrane"/>
    <property type="evidence" value="ECO:0007669"/>
    <property type="project" value="TreeGrafter"/>
</dbReference>
<dbReference type="PANTHER" id="PTHR32251:SF17">
    <property type="entry name" value="STEROID 5-ALPHA REDUCTASE C-TERMINAL DOMAIN-CONTAINING PROTEIN"/>
    <property type="match status" value="1"/>
</dbReference>
<feature type="transmembrane region" description="Helical" evidence="1">
    <location>
        <begin position="38"/>
        <end position="59"/>
    </location>
</feature>